<dbReference type="AlphaFoldDB" id="G0PJJ5"/>
<sequence>MRSCTPFFMEVLNHEDGSSLCVSVIFNDQDLESFDFDYSKQSCEGNGAYLAGLVYPEDFEWFQYIALTKSDIRGQLSTPDSYARIDGKRTVKCQSTPKSEECMSPTVWFLLTVIFILNIQGFEFTGPPVPHFDNYNWVTNSSAMETPDDNCLVLVFNGTQTPKVDKSETKMMVVWGEPDSTKYTKKNNSLSWDECIDECFNAQECVMAWESNQTCLIYNYYSISSVSQTDSAYGSVVAWKVNSPDDQCPTGQNPPTFDNQNATGTLFVEATLTDWPMYVYYNIYMDGDKWKMSYRTNRSCGNTFIEIVNHQDGSGLCTFIWFNNDNTSFSYNRGIELCQEKVAYLAGLVYPEDFEWFQDHALTNLRSLIKTPDTYARIDGKRTAACQATPTTSECMSVAGFDFLGPPVPHFDNYNWVTNSSAMATPDDNCLVIVFKGNETPKVDVRGCSSSTSPLSTQFLFCSHTAWTYEAEDYD</sequence>
<gene>
    <name evidence="2" type="ORF">CAEBREN_08733</name>
</gene>
<evidence type="ECO:0000259" key="1">
    <source>
        <dbReference type="SMART" id="SM00605"/>
    </source>
</evidence>
<proteinExistence type="predicted"/>
<keyword evidence="3" id="KW-1185">Reference proteome</keyword>
<dbReference type="OrthoDB" id="5855627at2759"/>
<dbReference type="STRING" id="135651.G0PJJ5"/>
<dbReference type="FunCoup" id="G0PJJ5">
    <property type="interactions" value="1899"/>
</dbReference>
<name>G0PJJ5_CAEBE</name>
<protein>
    <recommendedName>
        <fullName evidence="1">PAN-3 domain-containing protein</fullName>
    </recommendedName>
</protein>
<dbReference type="eggNOG" id="ENOG502R247">
    <property type="taxonomic scope" value="Eukaryota"/>
</dbReference>
<dbReference type="OMA" id="TPDDNCL"/>
<evidence type="ECO:0000313" key="2">
    <source>
        <dbReference type="EMBL" id="EGT59786.1"/>
    </source>
</evidence>
<organism evidence="3">
    <name type="scientific">Caenorhabditis brenneri</name>
    <name type="common">Nematode worm</name>
    <dbReference type="NCBI Taxonomy" id="135651"/>
    <lineage>
        <taxon>Eukaryota</taxon>
        <taxon>Metazoa</taxon>
        <taxon>Ecdysozoa</taxon>
        <taxon>Nematoda</taxon>
        <taxon>Chromadorea</taxon>
        <taxon>Rhabditida</taxon>
        <taxon>Rhabditina</taxon>
        <taxon>Rhabditomorpha</taxon>
        <taxon>Rhabditoidea</taxon>
        <taxon>Rhabditidae</taxon>
        <taxon>Peloderinae</taxon>
        <taxon>Caenorhabditis</taxon>
    </lineage>
</organism>
<dbReference type="HOGENOM" id="CLU_575185_0_0_1"/>
<reference evidence="3" key="1">
    <citation type="submission" date="2011-07" db="EMBL/GenBank/DDBJ databases">
        <authorList>
            <consortium name="Caenorhabditis brenneri Sequencing and Analysis Consortium"/>
            <person name="Wilson R.K."/>
        </authorList>
    </citation>
    <scope>NUCLEOTIDE SEQUENCE [LARGE SCALE GENOMIC DNA]</scope>
    <source>
        <strain evidence="3">PB2801</strain>
    </source>
</reference>
<dbReference type="PANTHER" id="PTHR47629">
    <property type="entry name" value="C-TYPE LECTIN-RELATED"/>
    <property type="match status" value="1"/>
</dbReference>
<dbReference type="InterPro" id="IPR006583">
    <property type="entry name" value="PAN-3_domain"/>
</dbReference>
<dbReference type="EMBL" id="GL380705">
    <property type="protein sequence ID" value="EGT59786.1"/>
    <property type="molecule type" value="Genomic_DNA"/>
</dbReference>
<evidence type="ECO:0000313" key="3">
    <source>
        <dbReference type="Proteomes" id="UP000008068"/>
    </source>
</evidence>
<dbReference type="SMART" id="SM00605">
    <property type="entry name" value="CW"/>
    <property type="match status" value="1"/>
</dbReference>
<dbReference type="PANTHER" id="PTHR47629:SF1">
    <property type="entry name" value="C-TYPE LECTIN DOMAIN-CONTAINING PROTEIN-RELATED"/>
    <property type="match status" value="1"/>
</dbReference>
<accession>G0PJJ5</accession>
<dbReference type="InParanoid" id="G0PJJ5"/>
<feature type="domain" description="PAN-3" evidence="1">
    <location>
        <begin position="154"/>
        <end position="284"/>
    </location>
</feature>
<dbReference type="Proteomes" id="UP000008068">
    <property type="component" value="Unassembled WGS sequence"/>
</dbReference>
<dbReference type="Pfam" id="PF08277">
    <property type="entry name" value="PAN_3"/>
    <property type="match status" value="1"/>
</dbReference>